<feature type="short sequence motif" description="'KMSKS' region" evidence="8">
    <location>
        <begin position="219"/>
        <end position="223"/>
    </location>
</feature>
<dbReference type="STRING" id="438753.AZC_4301"/>
<feature type="short sequence motif" description="'HIGH' region" evidence="8">
    <location>
        <begin position="26"/>
        <end position="34"/>
    </location>
</feature>
<dbReference type="NCBIfam" id="TIGR00233">
    <property type="entry name" value="trpS"/>
    <property type="match status" value="1"/>
</dbReference>
<reference evidence="10 11" key="6">
    <citation type="journal article" date="2011" name="Appl. Environ. Microbiol.">
        <title>Involvement of the azorhizobial chromosome partition gene (parA) in the onset of bacteroid differentiation during Sesbania rostrata stem nodule development.</title>
        <authorList>
            <person name="Liu CT."/>
            <person name="Lee KB."/>
            <person name="Wang YS."/>
            <person name="Peng MH."/>
            <person name="Lee KT."/>
            <person name="Suzuki S."/>
            <person name="Suzuki T."/>
            <person name="Oyaizu H."/>
        </authorList>
    </citation>
    <scope>NUCLEOTIDE SEQUENCE [LARGE SCALE GENOMIC DNA]</scope>
    <source>
        <strain evidence="11">ATCC 43989 / DSM 5975 / JCM 20966 / LMG 6465 / NBRC 14845 / NCIMB 13405 / ORS 571</strain>
    </source>
</reference>
<evidence type="ECO:0000313" key="11">
    <source>
        <dbReference type="Proteomes" id="UP000000270"/>
    </source>
</evidence>
<dbReference type="PANTHER" id="PTHR43766:SF1">
    <property type="entry name" value="TRYPTOPHAN--TRNA LIGASE, MITOCHONDRIAL"/>
    <property type="match status" value="1"/>
</dbReference>
<feature type="binding site" evidence="8">
    <location>
        <position position="210"/>
    </location>
    <ligand>
        <name>ATP</name>
        <dbReference type="ChEBI" id="CHEBI:30616"/>
    </ligand>
</feature>
<dbReference type="AlphaFoldDB" id="A8HVC7"/>
<dbReference type="FunFam" id="3.40.50.620:FF:000082">
    <property type="entry name" value="MSW1p Mitochondrial tryptophanyl-tRNA synthetase"/>
    <property type="match status" value="1"/>
</dbReference>
<reference evidence="10 11" key="4">
    <citation type="journal article" date="2009" name="Appl. Environ. Microbiol.">
        <title>Comparative genome-wide transcriptional profiling of Azorhizobium caulinodans ORS571 grown under free-living and symbiotic conditions.</title>
        <authorList>
            <person name="Tsukada S."/>
            <person name="Aono T."/>
            <person name="Akiba N."/>
            <person name="Lee KB."/>
            <person name="Liu CT."/>
            <person name="Toyazaki H."/>
            <person name="Oyaizu H."/>
        </authorList>
    </citation>
    <scope>NUCLEOTIDE SEQUENCE [LARGE SCALE GENOMIC DNA]</scope>
    <source>
        <strain evidence="11">ATCC 43989 / DSM 5975 / JCM 20966 / LMG 6465 / NBRC 14845 / NCIMB 13405 / ORS 571</strain>
    </source>
</reference>
<comment type="catalytic activity">
    <reaction evidence="7 8">
        <text>tRNA(Trp) + L-tryptophan + ATP = L-tryptophyl-tRNA(Trp) + AMP + diphosphate + H(+)</text>
        <dbReference type="Rhea" id="RHEA:24080"/>
        <dbReference type="Rhea" id="RHEA-COMP:9671"/>
        <dbReference type="Rhea" id="RHEA-COMP:9705"/>
        <dbReference type="ChEBI" id="CHEBI:15378"/>
        <dbReference type="ChEBI" id="CHEBI:30616"/>
        <dbReference type="ChEBI" id="CHEBI:33019"/>
        <dbReference type="ChEBI" id="CHEBI:57912"/>
        <dbReference type="ChEBI" id="CHEBI:78442"/>
        <dbReference type="ChEBI" id="CHEBI:78535"/>
        <dbReference type="ChEBI" id="CHEBI:456215"/>
        <dbReference type="EC" id="6.1.1.2"/>
    </reaction>
</comment>
<evidence type="ECO:0000256" key="4">
    <source>
        <dbReference type="ARBA" id="ARBA00022840"/>
    </source>
</evidence>
<comment type="similarity">
    <text evidence="1 8 9">Belongs to the class-I aminoacyl-tRNA synthetase family.</text>
</comment>
<dbReference type="EC" id="6.1.1.2" evidence="8"/>
<gene>
    <name evidence="8" type="primary">trpS</name>
    <name evidence="10" type="ordered locus">AZC_4301</name>
</gene>
<feature type="binding site" evidence="8">
    <location>
        <begin position="161"/>
        <end position="163"/>
    </location>
    <ligand>
        <name>ATP</name>
        <dbReference type="ChEBI" id="CHEBI:30616"/>
    </ligand>
</feature>
<dbReference type="Gene3D" id="1.10.240.10">
    <property type="entry name" value="Tyrosyl-Transfer RNA Synthetase"/>
    <property type="match status" value="1"/>
</dbReference>
<evidence type="ECO:0000256" key="3">
    <source>
        <dbReference type="ARBA" id="ARBA00022741"/>
    </source>
</evidence>
<dbReference type="KEGG" id="azc:AZC_4301"/>
<evidence type="ECO:0000256" key="1">
    <source>
        <dbReference type="ARBA" id="ARBA00005594"/>
    </source>
</evidence>
<comment type="subunit">
    <text evidence="8">Homodimer.</text>
</comment>
<dbReference type="PANTHER" id="PTHR43766">
    <property type="entry name" value="TRYPTOPHAN--TRNA LIGASE, MITOCHONDRIAL"/>
    <property type="match status" value="1"/>
</dbReference>
<dbReference type="Proteomes" id="UP000000270">
    <property type="component" value="Chromosome"/>
</dbReference>
<dbReference type="CDD" id="cd00806">
    <property type="entry name" value="TrpRS_core"/>
    <property type="match status" value="1"/>
</dbReference>
<feature type="binding site" evidence="8">
    <location>
        <position position="149"/>
    </location>
    <ligand>
        <name>L-tryptophan</name>
        <dbReference type="ChEBI" id="CHEBI:57912"/>
    </ligand>
</feature>
<keyword evidence="3 8" id="KW-0547">Nucleotide-binding</keyword>
<feature type="binding site" evidence="8">
    <location>
        <begin position="25"/>
        <end position="27"/>
    </location>
    <ligand>
        <name>ATP</name>
        <dbReference type="ChEBI" id="CHEBI:30616"/>
    </ligand>
</feature>
<dbReference type="InterPro" id="IPR002305">
    <property type="entry name" value="aa-tRNA-synth_Ic"/>
</dbReference>
<feature type="binding site" evidence="8">
    <location>
        <begin position="219"/>
        <end position="223"/>
    </location>
    <ligand>
        <name>ATP</name>
        <dbReference type="ChEBI" id="CHEBI:30616"/>
    </ligand>
</feature>
<reference evidence="10 11" key="1">
    <citation type="journal article" date="2007" name="Appl. Environ. Microbiol.">
        <title>Rhizobial factors required for stem nodule maturation and maintenance in Sesbania rostrata-Azorhizobium caulinodans ORS571 symbiosis.</title>
        <authorList>
            <person name="Suzuki S."/>
            <person name="Aono T."/>
            <person name="Lee KB."/>
            <person name="Suzuki T."/>
            <person name="Liu CT."/>
            <person name="Miwa H."/>
            <person name="Wakao S."/>
            <person name="Iki T."/>
            <person name="Oyaizu H."/>
        </authorList>
    </citation>
    <scope>NUCLEOTIDE SEQUENCE [LARGE SCALE GENOMIC DNA]</scope>
    <source>
        <strain evidence="11">ATCC 43989 / DSM 5975 / JCM 20966 / LMG 6465 / NBRC 14845 / NCIMB 13405 / ORS 571</strain>
    </source>
</reference>
<dbReference type="GO" id="GO:0005829">
    <property type="term" value="C:cytosol"/>
    <property type="evidence" value="ECO:0007669"/>
    <property type="project" value="TreeGrafter"/>
</dbReference>
<reference evidence="10 11" key="5">
    <citation type="journal article" date="2010" name="Appl. Environ. Microbiol.">
        <title>phrR-like gene praR of Azorhizobium caulinodans ORS571 is essential for symbiosis with Sesbania rostrata and is involved in expression of reb genes.</title>
        <authorList>
            <person name="Akiba N."/>
            <person name="Aono T."/>
            <person name="Toyazaki H."/>
            <person name="Sato S."/>
            <person name="Oyaizu H."/>
        </authorList>
    </citation>
    <scope>NUCLEOTIDE SEQUENCE [LARGE SCALE GENOMIC DNA]</scope>
    <source>
        <strain evidence="11">ATCC 43989 / DSM 5975 / JCM 20966 / LMG 6465 / NBRC 14845 / NCIMB 13405 / ORS 571</strain>
    </source>
</reference>
<dbReference type="HOGENOM" id="CLU_029244_1_4_5"/>
<protein>
    <recommendedName>
        <fullName evidence="8">Tryptophan--tRNA ligase</fullName>
        <ecNumber evidence="8">6.1.1.2</ecNumber>
    </recommendedName>
    <alternativeName>
        <fullName evidence="8">Tryptophanyl-tRNA synthetase</fullName>
        <shortName evidence="8">TrpRS</shortName>
    </alternativeName>
</protein>
<keyword evidence="11" id="KW-1185">Reference proteome</keyword>
<comment type="function">
    <text evidence="8">Catalyzes the attachment of tryptophan to tRNA(Trp).</text>
</comment>
<dbReference type="InterPro" id="IPR001412">
    <property type="entry name" value="aa-tRNA-synth_I_CS"/>
</dbReference>
<sequence length="357" mass="38974">MAVFAPSLRRSPMAAVAERVFSGVQPTGNLHLGNYLGAIKRFVALQESHECIYCVVDLHAITVWQDPAELKRHIREVTAAFIACGIDPKRHIVFNQSQVSGHAELAWVFNCVARMGWLNRMTQFKEKAGKDRENVSLGLFAYPSLMAADILLYRATHVPVGEDQKQHLELTRDIAQKFNTDFGPSIAENGFGEGYFPLTEPLIAGPATRVMSLRDGSKKMSKSDASDMSRINLTDDADAIASKVRKAKTDPEPLPSEEEGLKARPEADNLVGIYAALSDTTKQAVLTEYGGGQFSTFKMALVDLAVAKLGPIGGEMQRLMGDVSAIDAILKDGADRARVIADQTIRDVKDIVGMVRA</sequence>
<dbReference type="PRINTS" id="PR01039">
    <property type="entry name" value="TRNASYNTHTRP"/>
</dbReference>
<dbReference type="EMBL" id="AP009384">
    <property type="protein sequence ID" value="BAF90299.1"/>
    <property type="molecule type" value="Genomic_DNA"/>
</dbReference>
<dbReference type="Pfam" id="PF00579">
    <property type="entry name" value="tRNA-synt_1b"/>
    <property type="match status" value="1"/>
</dbReference>
<keyword evidence="4 8" id="KW-0067">ATP-binding</keyword>
<dbReference type="GO" id="GO:0006436">
    <property type="term" value="P:tryptophanyl-tRNA aminoacylation"/>
    <property type="evidence" value="ECO:0007669"/>
    <property type="project" value="UniProtKB-UniRule"/>
</dbReference>
<evidence type="ECO:0000256" key="8">
    <source>
        <dbReference type="HAMAP-Rule" id="MF_00140"/>
    </source>
</evidence>
<evidence type="ECO:0000313" key="10">
    <source>
        <dbReference type="EMBL" id="BAF90299.1"/>
    </source>
</evidence>
<feature type="binding site" evidence="8">
    <location>
        <begin position="33"/>
        <end position="34"/>
    </location>
    <ligand>
        <name>ATP</name>
        <dbReference type="ChEBI" id="CHEBI:30616"/>
    </ligand>
</feature>
<keyword evidence="2 8" id="KW-0436">Ligase</keyword>
<dbReference type="InterPro" id="IPR014729">
    <property type="entry name" value="Rossmann-like_a/b/a_fold"/>
</dbReference>
<reference evidence="11" key="2">
    <citation type="submission" date="2007-04" db="EMBL/GenBank/DDBJ databases">
        <title>Complete genome sequence of the nitrogen-fixing bacterium Azorhizobium caulinodans ORS571.</title>
        <authorList>
            <person name="Lee K.B."/>
            <person name="Backer P.D."/>
            <person name="Aono T."/>
            <person name="Liu C.T."/>
            <person name="Suzuki S."/>
            <person name="Suzuki T."/>
            <person name="Kaneko T."/>
            <person name="Yamada M."/>
            <person name="Tabata S."/>
            <person name="Kupfer D.M."/>
            <person name="Najar F.Z."/>
            <person name="Wiley G.B."/>
            <person name="Roe B."/>
            <person name="Binnewies T."/>
            <person name="Ussery D."/>
            <person name="Vereecke D."/>
            <person name="Gevers D."/>
            <person name="Holsters M."/>
            <person name="Oyaizu H."/>
        </authorList>
    </citation>
    <scope>NUCLEOTIDE SEQUENCE [LARGE SCALE GENOMIC DNA]</scope>
    <source>
        <strain evidence="11">ATCC 43989 / DSM 5975 / JCM 20966 / LMG 6465 / NBRC 14845 / NCIMB 13405 / ORS 571</strain>
    </source>
</reference>
<dbReference type="HAMAP" id="MF_00140_B">
    <property type="entry name" value="Trp_tRNA_synth_B"/>
    <property type="match status" value="1"/>
</dbReference>
<dbReference type="InterPro" id="IPR050203">
    <property type="entry name" value="Trp-tRNA_synthetase"/>
</dbReference>
<evidence type="ECO:0000256" key="7">
    <source>
        <dbReference type="ARBA" id="ARBA00049929"/>
    </source>
</evidence>
<evidence type="ECO:0000256" key="5">
    <source>
        <dbReference type="ARBA" id="ARBA00022917"/>
    </source>
</evidence>
<proteinExistence type="inferred from homology"/>
<dbReference type="InterPro" id="IPR024109">
    <property type="entry name" value="Trp-tRNA-ligase_bac-type"/>
</dbReference>
<organism evidence="10 11">
    <name type="scientific">Azorhizobium caulinodans (strain ATCC 43989 / DSM 5975 / JCM 20966 / LMG 6465 / NBRC 14845 / NCIMB 13405 / ORS 571)</name>
    <dbReference type="NCBI Taxonomy" id="438753"/>
    <lineage>
        <taxon>Bacteria</taxon>
        <taxon>Pseudomonadati</taxon>
        <taxon>Pseudomonadota</taxon>
        <taxon>Alphaproteobacteria</taxon>
        <taxon>Hyphomicrobiales</taxon>
        <taxon>Xanthobacteraceae</taxon>
        <taxon>Azorhizobium</taxon>
    </lineage>
</organism>
<name>A8HVC7_AZOC5</name>
<dbReference type="SUPFAM" id="SSF52374">
    <property type="entry name" value="Nucleotidylyl transferase"/>
    <property type="match status" value="1"/>
</dbReference>
<keyword evidence="5 8" id="KW-0648">Protein biosynthesis</keyword>
<reference evidence="10 11" key="3">
    <citation type="journal article" date="2008" name="BMC Genomics">
        <title>The genome of the versatile nitrogen fixer Azorhizobium caulinodans ORS571.</title>
        <authorList>
            <person name="Lee KB."/>
            <person name="Backer P.D."/>
            <person name="Aono T."/>
            <person name="Liu CT."/>
            <person name="Suzuki S."/>
            <person name="Suzuki T."/>
            <person name="Kaneko T."/>
            <person name="Yamada M."/>
            <person name="Tabata S."/>
            <person name="Kupfer D.M."/>
            <person name="Najar F.Z."/>
            <person name="Wiley G.B."/>
            <person name="Roe B."/>
            <person name="Binnewies T.T."/>
            <person name="Ussery D.W."/>
            <person name="D'Haeze W."/>
            <person name="Herder J.D."/>
            <person name="Gevers D."/>
            <person name="Vereecke D."/>
            <person name="Holsters M."/>
            <person name="Oyaizu H."/>
        </authorList>
    </citation>
    <scope>NUCLEOTIDE SEQUENCE [LARGE SCALE GENOMIC DNA]</scope>
    <source>
        <strain evidence="11">ATCC 43989 / DSM 5975 / JCM 20966 / LMG 6465 / NBRC 14845 / NCIMB 13405 / ORS 571</strain>
    </source>
</reference>
<evidence type="ECO:0000256" key="6">
    <source>
        <dbReference type="ARBA" id="ARBA00023146"/>
    </source>
</evidence>
<dbReference type="InterPro" id="IPR002306">
    <property type="entry name" value="Trp-tRNA-ligase"/>
</dbReference>
<dbReference type="PROSITE" id="PS00178">
    <property type="entry name" value="AA_TRNA_LIGASE_I"/>
    <property type="match status" value="1"/>
</dbReference>
<evidence type="ECO:0000256" key="9">
    <source>
        <dbReference type="RuleBase" id="RU363036"/>
    </source>
</evidence>
<keyword evidence="8" id="KW-0963">Cytoplasm</keyword>
<evidence type="ECO:0000256" key="2">
    <source>
        <dbReference type="ARBA" id="ARBA00022598"/>
    </source>
</evidence>
<dbReference type="GO" id="GO:0005524">
    <property type="term" value="F:ATP binding"/>
    <property type="evidence" value="ECO:0007669"/>
    <property type="project" value="UniProtKB-UniRule"/>
</dbReference>
<dbReference type="eggNOG" id="COG0180">
    <property type="taxonomic scope" value="Bacteria"/>
</dbReference>
<dbReference type="Gene3D" id="3.40.50.620">
    <property type="entry name" value="HUPs"/>
    <property type="match status" value="1"/>
</dbReference>
<comment type="subcellular location">
    <subcellularLocation>
        <location evidence="8">Cytoplasm</location>
    </subcellularLocation>
</comment>
<accession>A8HVC7</accession>
<dbReference type="GO" id="GO:0004830">
    <property type="term" value="F:tryptophan-tRNA ligase activity"/>
    <property type="evidence" value="ECO:0007669"/>
    <property type="project" value="UniProtKB-UniRule"/>
</dbReference>
<keyword evidence="6 8" id="KW-0030">Aminoacyl-tRNA synthetase</keyword>